<accession>A0ACC0AAZ1</accession>
<gene>
    <name evidence="1" type="ORF">M9H77_26886</name>
</gene>
<keyword evidence="2" id="KW-1185">Reference proteome</keyword>
<protein>
    <submittedName>
        <fullName evidence="1">Uncharacterized protein</fullName>
    </submittedName>
</protein>
<dbReference type="Proteomes" id="UP001060085">
    <property type="component" value="Linkage Group LG06"/>
</dbReference>
<organism evidence="1 2">
    <name type="scientific">Catharanthus roseus</name>
    <name type="common">Madagascar periwinkle</name>
    <name type="synonym">Vinca rosea</name>
    <dbReference type="NCBI Taxonomy" id="4058"/>
    <lineage>
        <taxon>Eukaryota</taxon>
        <taxon>Viridiplantae</taxon>
        <taxon>Streptophyta</taxon>
        <taxon>Embryophyta</taxon>
        <taxon>Tracheophyta</taxon>
        <taxon>Spermatophyta</taxon>
        <taxon>Magnoliopsida</taxon>
        <taxon>eudicotyledons</taxon>
        <taxon>Gunneridae</taxon>
        <taxon>Pentapetalae</taxon>
        <taxon>asterids</taxon>
        <taxon>lamiids</taxon>
        <taxon>Gentianales</taxon>
        <taxon>Apocynaceae</taxon>
        <taxon>Rauvolfioideae</taxon>
        <taxon>Vinceae</taxon>
        <taxon>Catharanthinae</taxon>
        <taxon>Catharanthus</taxon>
    </lineage>
</organism>
<sequence length="342" mass="38676">MEGFSLLTNKLNKCTQIFEIRPVLPPLSKIFSLHFLRFFSTGPSSIRHIHLPVYSNNKQWQESNLPGPGEVLSIDAYPVHYFIYKLSPIVVLPHLLIGSSINKSMEDINEGIEEGSKGDHNTKGKGNPGITQESLEQYNVMKLLLGIGCVKLALFPEQYNENLVKEFYANLSEEFGNPESPTYGQVYVRRYVIDFPPTNIAHYLSCSHFSDIRGNGLEEEVDFDKWSTTNVTTVLKEKAHLLYGFATRKRINICTIMFRNILRKIVQKKARKIVLPCPCLISEHQLGCRELYLSSNSWVRALDPLVIPKIIALGVVPLSPTQSTQGHTGLCRSSKQQLSKKK</sequence>
<reference evidence="2" key="1">
    <citation type="journal article" date="2023" name="Nat. Plants">
        <title>Single-cell RNA sequencing provides a high-resolution roadmap for understanding the multicellular compartmentation of specialized metabolism.</title>
        <authorList>
            <person name="Sun S."/>
            <person name="Shen X."/>
            <person name="Li Y."/>
            <person name="Li Y."/>
            <person name="Wang S."/>
            <person name="Li R."/>
            <person name="Zhang H."/>
            <person name="Shen G."/>
            <person name="Guo B."/>
            <person name="Wei J."/>
            <person name="Xu J."/>
            <person name="St-Pierre B."/>
            <person name="Chen S."/>
            <person name="Sun C."/>
        </authorList>
    </citation>
    <scope>NUCLEOTIDE SEQUENCE [LARGE SCALE GENOMIC DNA]</scope>
</reference>
<evidence type="ECO:0000313" key="2">
    <source>
        <dbReference type="Proteomes" id="UP001060085"/>
    </source>
</evidence>
<name>A0ACC0AAZ1_CATRO</name>
<evidence type="ECO:0000313" key="1">
    <source>
        <dbReference type="EMBL" id="KAI5658093.1"/>
    </source>
</evidence>
<comment type="caution">
    <text evidence="1">The sequence shown here is derived from an EMBL/GenBank/DDBJ whole genome shotgun (WGS) entry which is preliminary data.</text>
</comment>
<dbReference type="EMBL" id="CM044706">
    <property type="protein sequence ID" value="KAI5658093.1"/>
    <property type="molecule type" value="Genomic_DNA"/>
</dbReference>
<proteinExistence type="predicted"/>